<sequence length="116" mass="13678">MMTSIEYLIDYLISLDWGYVITFILISHLVNQSKVTTWFFKKTNVKIRTRYRVLFIGVGYGILVYLLRGYTVANIEGLFQSFVFAMVFHKLVVERLFAVLKLNPIQNINYEDHSEE</sequence>
<name>A0ABV9HTF7_9FLAO</name>
<feature type="transmembrane region" description="Helical" evidence="1">
    <location>
        <begin position="77"/>
        <end position="93"/>
    </location>
</feature>
<dbReference type="Proteomes" id="UP001596043">
    <property type="component" value="Unassembled WGS sequence"/>
</dbReference>
<keyword evidence="1" id="KW-0812">Transmembrane</keyword>
<keyword evidence="3" id="KW-1185">Reference proteome</keyword>
<dbReference type="RefSeq" id="WP_379977704.1">
    <property type="nucleotide sequence ID" value="NZ_JBHSFV010000002.1"/>
</dbReference>
<accession>A0ABV9HTF7</accession>
<keyword evidence="1" id="KW-0472">Membrane</keyword>
<evidence type="ECO:0000313" key="3">
    <source>
        <dbReference type="Proteomes" id="UP001596043"/>
    </source>
</evidence>
<proteinExistence type="predicted"/>
<evidence type="ECO:0008006" key="4">
    <source>
        <dbReference type="Google" id="ProtNLM"/>
    </source>
</evidence>
<evidence type="ECO:0000313" key="2">
    <source>
        <dbReference type="EMBL" id="MFC4633497.1"/>
    </source>
</evidence>
<reference evidence="3" key="1">
    <citation type="journal article" date="2019" name="Int. J. Syst. Evol. Microbiol.">
        <title>The Global Catalogue of Microorganisms (GCM) 10K type strain sequencing project: providing services to taxonomists for standard genome sequencing and annotation.</title>
        <authorList>
            <consortium name="The Broad Institute Genomics Platform"/>
            <consortium name="The Broad Institute Genome Sequencing Center for Infectious Disease"/>
            <person name="Wu L."/>
            <person name="Ma J."/>
        </authorList>
    </citation>
    <scope>NUCLEOTIDE SEQUENCE [LARGE SCALE GENOMIC DNA]</scope>
    <source>
        <strain evidence="3">YJ-61-S</strain>
    </source>
</reference>
<feature type="transmembrane region" description="Helical" evidence="1">
    <location>
        <begin position="51"/>
        <end position="71"/>
    </location>
</feature>
<organism evidence="2 3">
    <name type="scientific">Dokdonia ponticola</name>
    <dbReference type="NCBI Taxonomy" id="2041041"/>
    <lineage>
        <taxon>Bacteria</taxon>
        <taxon>Pseudomonadati</taxon>
        <taxon>Bacteroidota</taxon>
        <taxon>Flavobacteriia</taxon>
        <taxon>Flavobacteriales</taxon>
        <taxon>Flavobacteriaceae</taxon>
        <taxon>Dokdonia</taxon>
    </lineage>
</organism>
<protein>
    <recommendedName>
        <fullName evidence="4">Holin</fullName>
    </recommendedName>
</protein>
<gene>
    <name evidence="2" type="ORF">ACFO3O_06240</name>
</gene>
<keyword evidence="1" id="KW-1133">Transmembrane helix</keyword>
<evidence type="ECO:0000256" key="1">
    <source>
        <dbReference type="SAM" id="Phobius"/>
    </source>
</evidence>
<feature type="transmembrane region" description="Helical" evidence="1">
    <location>
        <begin position="12"/>
        <end position="30"/>
    </location>
</feature>
<comment type="caution">
    <text evidence="2">The sequence shown here is derived from an EMBL/GenBank/DDBJ whole genome shotgun (WGS) entry which is preliminary data.</text>
</comment>
<dbReference type="EMBL" id="JBHSFV010000002">
    <property type="protein sequence ID" value="MFC4633497.1"/>
    <property type="molecule type" value="Genomic_DNA"/>
</dbReference>